<dbReference type="RefSeq" id="WP_204776770.1">
    <property type="nucleotide sequence ID" value="NZ_JACJJQ010000031.1"/>
</dbReference>
<reference evidence="1 2" key="1">
    <citation type="journal article" date="2021" name="Sci. Rep.">
        <title>The distribution of antibiotic resistance genes in chicken gut microbiota commensals.</title>
        <authorList>
            <person name="Juricova H."/>
            <person name="Matiasovicova J."/>
            <person name="Kubasova T."/>
            <person name="Cejkova D."/>
            <person name="Rychlik I."/>
        </authorList>
    </citation>
    <scope>NUCLEOTIDE SEQUENCE [LARGE SCALE GENOMIC DNA]</scope>
    <source>
        <strain evidence="1 2">An810</strain>
    </source>
</reference>
<comment type="caution">
    <text evidence="1">The sequence shown here is derived from an EMBL/GenBank/DDBJ whole genome shotgun (WGS) entry which is preliminary data.</text>
</comment>
<evidence type="ECO:0000313" key="1">
    <source>
        <dbReference type="EMBL" id="MBM6754484.1"/>
    </source>
</evidence>
<gene>
    <name evidence="1" type="ORF">H5993_06910</name>
</gene>
<sequence length="163" mass="19418">MKRIPIYVWKSQTPTSFHHTGLYFNATNHYDLKLYAEEFLKDKSLVQDSINEHRKSKKAKAAGVNYTFATYKHNVWSRRRHLIGKEYGLGFIEEGSNKLIPMISHNPRGSMFGRDKSYYLLNSRNLDYDEFNKFSELIKEYPEYLSAKKKIQEELKYHKLQIK</sequence>
<protein>
    <submittedName>
        <fullName evidence="1">Uncharacterized protein</fullName>
    </submittedName>
</protein>
<dbReference type="Proteomes" id="UP000776629">
    <property type="component" value="Unassembled WGS sequence"/>
</dbReference>
<dbReference type="EMBL" id="JACJJQ010000031">
    <property type="protein sequence ID" value="MBM6754484.1"/>
    <property type="molecule type" value="Genomic_DNA"/>
</dbReference>
<proteinExistence type="predicted"/>
<keyword evidence="2" id="KW-1185">Reference proteome</keyword>
<organism evidence="1 2">
    <name type="scientific">Limosilactobacillus alvi</name>
    <dbReference type="NCBI Taxonomy" id="990412"/>
    <lineage>
        <taxon>Bacteria</taxon>
        <taxon>Bacillati</taxon>
        <taxon>Bacillota</taxon>
        <taxon>Bacilli</taxon>
        <taxon>Lactobacillales</taxon>
        <taxon>Lactobacillaceae</taxon>
        <taxon>Limosilactobacillus</taxon>
    </lineage>
</organism>
<evidence type="ECO:0000313" key="2">
    <source>
        <dbReference type="Proteomes" id="UP000776629"/>
    </source>
</evidence>
<accession>A0ABS2EPR0</accession>
<name>A0ABS2EPR0_9LACO</name>